<evidence type="ECO:0000256" key="7">
    <source>
        <dbReference type="ARBA" id="ARBA00038999"/>
    </source>
</evidence>
<dbReference type="AlphaFoldDB" id="A0AAD5Y1V8"/>
<accession>A0AAD5Y1V8</accession>
<dbReference type="EMBL" id="JADGJW010000008">
    <property type="protein sequence ID" value="KAJ3227962.1"/>
    <property type="molecule type" value="Genomic_DNA"/>
</dbReference>
<feature type="binding site" evidence="11">
    <location>
        <position position="72"/>
    </location>
    <ligand>
        <name>ATP</name>
        <dbReference type="ChEBI" id="CHEBI:30616"/>
    </ligand>
</feature>
<dbReference type="InterPro" id="IPR008271">
    <property type="entry name" value="Ser/Thr_kinase_AS"/>
</dbReference>
<dbReference type="SUPFAM" id="SSF52058">
    <property type="entry name" value="L domain-like"/>
    <property type="match status" value="1"/>
</dbReference>
<evidence type="ECO:0000256" key="8">
    <source>
        <dbReference type="ARBA" id="ARBA00049014"/>
    </source>
</evidence>
<dbReference type="PROSITE" id="PS00107">
    <property type="entry name" value="PROTEIN_KINASE_ATP"/>
    <property type="match status" value="1"/>
</dbReference>
<reference evidence="13" key="1">
    <citation type="submission" date="2020-05" db="EMBL/GenBank/DDBJ databases">
        <title>Phylogenomic resolution of chytrid fungi.</title>
        <authorList>
            <person name="Stajich J.E."/>
            <person name="Amses K."/>
            <person name="Simmons R."/>
            <person name="Seto K."/>
            <person name="Myers J."/>
            <person name="Bonds A."/>
            <person name="Quandt C.A."/>
            <person name="Barry K."/>
            <person name="Liu P."/>
            <person name="Grigoriev I."/>
            <person name="Longcore J.E."/>
            <person name="James T.Y."/>
        </authorList>
    </citation>
    <scope>NUCLEOTIDE SEQUENCE</scope>
    <source>
        <strain evidence="13">JEL0476</strain>
    </source>
</reference>
<dbReference type="PROSITE" id="PS50011">
    <property type="entry name" value="PROTEIN_KINASE_DOM"/>
    <property type="match status" value="1"/>
</dbReference>
<evidence type="ECO:0000256" key="4">
    <source>
        <dbReference type="ARBA" id="ARBA00022777"/>
    </source>
</evidence>
<dbReference type="Pfam" id="PF00069">
    <property type="entry name" value="Pkinase"/>
    <property type="match status" value="1"/>
</dbReference>
<dbReference type="SUPFAM" id="SSF56112">
    <property type="entry name" value="Protein kinase-like (PK-like)"/>
    <property type="match status" value="1"/>
</dbReference>
<protein>
    <recommendedName>
        <fullName evidence="7">mitogen-activated protein kinase kinase</fullName>
        <ecNumber evidence="7">2.7.12.2</ecNumber>
    </recommendedName>
</protein>
<evidence type="ECO:0000313" key="13">
    <source>
        <dbReference type="EMBL" id="KAJ3227962.1"/>
    </source>
</evidence>
<dbReference type="PANTHER" id="PTHR48013:SF9">
    <property type="entry name" value="DUAL SPECIFICITY MITOGEN-ACTIVATED PROTEIN KINASE KINASE 5"/>
    <property type="match status" value="1"/>
</dbReference>
<proteinExistence type="inferred from homology"/>
<dbReference type="FunFam" id="3.30.200.20:FF:000040">
    <property type="entry name" value="Dual specificity mitogen-activated protein kinase kinase"/>
    <property type="match status" value="1"/>
</dbReference>
<keyword evidence="14" id="KW-1185">Reference proteome</keyword>
<comment type="caution">
    <text evidence="13">The sequence shown here is derived from an EMBL/GenBank/DDBJ whole genome shotgun (WGS) entry which is preliminary data.</text>
</comment>
<dbReference type="InterPro" id="IPR017441">
    <property type="entry name" value="Protein_kinase_ATP_BS"/>
</dbReference>
<dbReference type="PROSITE" id="PS00108">
    <property type="entry name" value="PROTEIN_KINASE_ST"/>
    <property type="match status" value="1"/>
</dbReference>
<feature type="domain" description="Protein kinase" evidence="12">
    <location>
        <begin position="43"/>
        <end position="308"/>
    </location>
</feature>
<dbReference type="EC" id="2.7.12.2" evidence="7"/>
<dbReference type="GO" id="GO:0005524">
    <property type="term" value="F:ATP binding"/>
    <property type="evidence" value="ECO:0007669"/>
    <property type="project" value="UniProtKB-UniRule"/>
</dbReference>
<dbReference type="InterPro" id="IPR011009">
    <property type="entry name" value="Kinase-like_dom_sf"/>
</dbReference>
<evidence type="ECO:0000256" key="6">
    <source>
        <dbReference type="ARBA" id="ARBA00038035"/>
    </source>
</evidence>
<evidence type="ECO:0000256" key="5">
    <source>
        <dbReference type="ARBA" id="ARBA00022840"/>
    </source>
</evidence>
<comment type="catalytic activity">
    <reaction evidence="8">
        <text>L-seryl-[protein] + ATP = O-phospho-L-seryl-[protein] + ADP + H(+)</text>
        <dbReference type="Rhea" id="RHEA:17989"/>
        <dbReference type="Rhea" id="RHEA-COMP:9863"/>
        <dbReference type="Rhea" id="RHEA-COMP:11604"/>
        <dbReference type="ChEBI" id="CHEBI:15378"/>
        <dbReference type="ChEBI" id="CHEBI:29999"/>
        <dbReference type="ChEBI" id="CHEBI:30616"/>
        <dbReference type="ChEBI" id="CHEBI:83421"/>
        <dbReference type="ChEBI" id="CHEBI:456216"/>
        <dbReference type="EC" id="2.7.12.2"/>
    </reaction>
</comment>
<dbReference type="Gene3D" id="1.10.510.10">
    <property type="entry name" value="Transferase(Phosphotransferase) domain 1"/>
    <property type="match status" value="1"/>
</dbReference>
<gene>
    <name evidence="13" type="primary">STE7_2</name>
    <name evidence="13" type="ORF">HK099_007831</name>
</gene>
<dbReference type="Pfam" id="PF01030">
    <property type="entry name" value="Recep_L_domain"/>
    <property type="match status" value="1"/>
</dbReference>
<evidence type="ECO:0000313" key="14">
    <source>
        <dbReference type="Proteomes" id="UP001211065"/>
    </source>
</evidence>
<comment type="similarity">
    <text evidence="6">Belongs to the protein kinase superfamily. STE Ser/Thr protein kinase family. MAP kinase kinase subfamily.</text>
</comment>
<dbReference type="Gene3D" id="3.80.20.20">
    <property type="entry name" value="Receptor L-domain"/>
    <property type="match status" value="2"/>
</dbReference>
<dbReference type="InterPro" id="IPR000719">
    <property type="entry name" value="Prot_kinase_dom"/>
</dbReference>
<comment type="catalytic activity">
    <reaction evidence="9">
        <text>L-threonyl-[protein] + ATP = O-phospho-L-threonyl-[protein] + ADP + H(+)</text>
        <dbReference type="Rhea" id="RHEA:46608"/>
        <dbReference type="Rhea" id="RHEA-COMP:11060"/>
        <dbReference type="Rhea" id="RHEA-COMP:11605"/>
        <dbReference type="ChEBI" id="CHEBI:15378"/>
        <dbReference type="ChEBI" id="CHEBI:30013"/>
        <dbReference type="ChEBI" id="CHEBI:30616"/>
        <dbReference type="ChEBI" id="CHEBI:61977"/>
        <dbReference type="ChEBI" id="CHEBI:456216"/>
        <dbReference type="EC" id="2.7.12.2"/>
    </reaction>
</comment>
<dbReference type="InterPro" id="IPR000494">
    <property type="entry name" value="Rcpt_L-dom"/>
</dbReference>
<keyword evidence="1" id="KW-0723">Serine/threonine-protein kinase</keyword>
<evidence type="ECO:0000256" key="1">
    <source>
        <dbReference type="ARBA" id="ARBA00022527"/>
    </source>
</evidence>
<dbReference type="PANTHER" id="PTHR48013">
    <property type="entry name" value="DUAL SPECIFICITY MITOGEN-ACTIVATED PROTEIN KINASE KINASE 5-RELATED"/>
    <property type="match status" value="1"/>
</dbReference>
<evidence type="ECO:0000256" key="3">
    <source>
        <dbReference type="ARBA" id="ARBA00022741"/>
    </source>
</evidence>
<evidence type="ECO:0000256" key="10">
    <source>
        <dbReference type="ARBA" id="ARBA00051693"/>
    </source>
</evidence>
<evidence type="ECO:0000259" key="12">
    <source>
        <dbReference type="PROSITE" id="PS50011"/>
    </source>
</evidence>
<name>A0AAD5Y1V8_9FUNG</name>
<keyword evidence="5 11" id="KW-0067">ATP-binding</keyword>
<organism evidence="13 14">
    <name type="scientific">Clydaea vesicula</name>
    <dbReference type="NCBI Taxonomy" id="447962"/>
    <lineage>
        <taxon>Eukaryota</taxon>
        <taxon>Fungi</taxon>
        <taxon>Fungi incertae sedis</taxon>
        <taxon>Chytridiomycota</taxon>
        <taxon>Chytridiomycota incertae sedis</taxon>
        <taxon>Chytridiomycetes</taxon>
        <taxon>Lobulomycetales</taxon>
        <taxon>Lobulomycetaceae</taxon>
        <taxon>Clydaea</taxon>
    </lineage>
</organism>
<dbReference type="SMART" id="SM00220">
    <property type="entry name" value="S_TKc"/>
    <property type="match status" value="1"/>
</dbReference>
<evidence type="ECO:0000256" key="9">
    <source>
        <dbReference type="ARBA" id="ARBA00049299"/>
    </source>
</evidence>
<keyword evidence="2" id="KW-0808">Transferase</keyword>
<dbReference type="Proteomes" id="UP001211065">
    <property type="component" value="Unassembled WGS sequence"/>
</dbReference>
<evidence type="ECO:0000256" key="2">
    <source>
        <dbReference type="ARBA" id="ARBA00022679"/>
    </source>
</evidence>
<dbReference type="GO" id="GO:0004708">
    <property type="term" value="F:MAP kinase kinase activity"/>
    <property type="evidence" value="ECO:0007669"/>
    <property type="project" value="UniProtKB-EC"/>
</dbReference>
<dbReference type="InterPro" id="IPR036941">
    <property type="entry name" value="Rcpt_L-dom_sf"/>
</dbReference>
<evidence type="ECO:0000256" key="11">
    <source>
        <dbReference type="PROSITE-ProRule" id="PRU10141"/>
    </source>
</evidence>
<keyword evidence="3 11" id="KW-0547">Nucleotide-binding</keyword>
<comment type="catalytic activity">
    <reaction evidence="10">
        <text>L-tyrosyl-[protein] + ATP = O-phospho-L-tyrosyl-[protein] + ADP + H(+)</text>
        <dbReference type="Rhea" id="RHEA:10596"/>
        <dbReference type="Rhea" id="RHEA-COMP:10136"/>
        <dbReference type="Rhea" id="RHEA-COMP:20101"/>
        <dbReference type="ChEBI" id="CHEBI:15378"/>
        <dbReference type="ChEBI" id="CHEBI:30616"/>
        <dbReference type="ChEBI" id="CHEBI:46858"/>
        <dbReference type="ChEBI" id="CHEBI:61978"/>
        <dbReference type="ChEBI" id="CHEBI:456216"/>
        <dbReference type="EC" id="2.7.12.2"/>
    </reaction>
</comment>
<dbReference type="GO" id="GO:0004674">
    <property type="term" value="F:protein serine/threonine kinase activity"/>
    <property type="evidence" value="ECO:0007669"/>
    <property type="project" value="UniProtKB-KW"/>
</dbReference>
<dbReference type="Gene3D" id="3.30.200.20">
    <property type="entry name" value="Phosphorylase Kinase, domain 1"/>
    <property type="match status" value="1"/>
</dbReference>
<sequence>MIGKTKGLKLQISSSISVKKRSSALNDNNVSKSNKFKLKEDDFQFICELGTGAGGTVHKVLHTPTNRIMAKKVIGFILGGDENEREKSEKGILRELKVLRSCESQYIVEFYGAFSNIGDISICMEYIDLGSFDKILKKLGTIPEDIVAKITVSVLKGLKYLYDEKNIVHRDIKPSNILLNSKGEVKIADFGVSKEIVNGTMARTFTGTQGYLAPERVCEGRIHSIESDIWSVGLTMMELATGRFPFPPEGHAPLPSILDLLKYIEMEPAPSLPTGKFSKNFENFVSRCLIKDPDQRPKPKDLLNDSFCIRVENESLAQWADDIKSNFIFSQDCGLPNQNKVVVDQAGVDALATCTEVPGTLRIQGESITSFKSLTNLKKIGLSLDIYTTGVTDLSGLENLQEIGELFFIHSNSKLVSLDALTSLHTATGGILIYDNAVLSSISGLSALTSINPNNLPIFEFGISIYRNPRLTTLKGLENLKSVGNLLRIESLDLIANLSGLPTQAGLTSKNVTLSDLKTLNDITALTNWRPVPGYNTGFELSKLKSLVDIKPLTNLANGPINNLIITSNSDINDISIFNNSTIVGPTVNVYDNGDLCNWPNGFKEKLQAIPGANVTDACGTGTGSPSADAAAEAAKSKSNGNFVTPTVYLAAIISLFFI</sequence>
<keyword evidence="4 13" id="KW-0418">Kinase</keyword>